<reference evidence="3 4" key="1">
    <citation type="journal article" date="2016" name="G3 (Bethesda)">
        <title>First Draft Assembly and Annotation of the Genome of a California Endemic Oak Quercus lobata Nee (Fagaceae).</title>
        <authorList>
            <person name="Sork V.L."/>
            <person name="Fitz-Gibbon S.T."/>
            <person name="Puiu D."/>
            <person name="Crepeau M."/>
            <person name="Gugger P.F."/>
            <person name="Sherman R."/>
            <person name="Stevens K."/>
            <person name="Langley C.H."/>
            <person name="Pellegrini M."/>
            <person name="Salzberg S.L."/>
        </authorList>
    </citation>
    <scope>NUCLEOTIDE SEQUENCE [LARGE SCALE GENOMIC DNA]</scope>
    <source>
        <strain evidence="3 4">cv. SW786</strain>
    </source>
</reference>
<dbReference type="InParanoid" id="A0A7N2MW77"/>
<feature type="transmembrane region" description="Helical" evidence="1">
    <location>
        <begin position="456"/>
        <end position="484"/>
    </location>
</feature>
<evidence type="ECO:0000313" key="3">
    <source>
        <dbReference type="EnsemblPlants" id="QL11p015709:mrna"/>
    </source>
</evidence>
<dbReference type="Proteomes" id="UP000594261">
    <property type="component" value="Chromosome 11"/>
</dbReference>
<dbReference type="EMBL" id="LRBV02000011">
    <property type="status" value="NOT_ANNOTATED_CDS"/>
    <property type="molecule type" value="Genomic_DNA"/>
</dbReference>
<dbReference type="PANTHER" id="PTHR24177">
    <property type="entry name" value="CASKIN"/>
    <property type="match status" value="1"/>
</dbReference>
<proteinExistence type="predicted"/>
<dbReference type="InterPro" id="IPR036770">
    <property type="entry name" value="Ankyrin_rpt-contain_sf"/>
</dbReference>
<dbReference type="SUPFAM" id="SSF48403">
    <property type="entry name" value="Ankyrin repeat"/>
    <property type="match status" value="1"/>
</dbReference>
<feature type="transmembrane region" description="Helical" evidence="1">
    <location>
        <begin position="496"/>
        <end position="522"/>
    </location>
</feature>
<dbReference type="InterPro" id="IPR002110">
    <property type="entry name" value="Ankyrin_rpt"/>
</dbReference>
<keyword evidence="4" id="KW-1185">Reference proteome</keyword>
<feature type="transmembrane region" description="Helical" evidence="1">
    <location>
        <begin position="420"/>
        <end position="441"/>
    </location>
</feature>
<keyword evidence="1" id="KW-0812">Transmembrane</keyword>
<dbReference type="AlphaFoldDB" id="A0A7N2MW77"/>
<dbReference type="Gramene" id="QL11p015709:mrna">
    <property type="protein sequence ID" value="QL11p015709:mrna"/>
    <property type="gene ID" value="QL11p015709"/>
</dbReference>
<keyword evidence="1" id="KW-0472">Membrane</keyword>
<dbReference type="SMART" id="SM00248">
    <property type="entry name" value="ANK"/>
    <property type="match status" value="4"/>
</dbReference>
<dbReference type="Gene3D" id="1.25.40.20">
    <property type="entry name" value="Ankyrin repeat-containing domain"/>
    <property type="match status" value="2"/>
</dbReference>
<dbReference type="OMA" id="HHEVINT"/>
<reference evidence="3" key="2">
    <citation type="submission" date="2021-01" db="UniProtKB">
        <authorList>
            <consortium name="EnsemblPlants"/>
        </authorList>
    </citation>
    <scope>IDENTIFICATION</scope>
</reference>
<sequence>MRKNVKVVLTSLVLDFRSWTAGKKGNDYHALLIATLKGEWEIAKQFLDKDRGLVHARLTKGGDTVIHVAALGQCTSFVKELVDYLTVEELAVENASNDVALGNVAASGMVELAKLMVAKNNELPMYRGDHGLIPFGTAAEIGHKEMARYLYGVTGFDHLDGKERTRLFFICLSNDLYDLALEILKRYPTMAYERDEEDKKTALHVLAQKDITFSNGKNIMEGCTTSNFRAFFNQDSSPNYSARELLESLWKQILQCSNAEEISDLIRMPSGVLFDAAKSGNVEFLAVLLRSCPELFWEWDEKNRTLFHVAIIYRQVHVFNLIYNLGTVRDYIIGFIVNERNSMLHLAGMLPATERLGALRANLQMQREILWFKEVEKISRPSHLNMRNGKGMTPREVFNAEHKELLKVGEKAMKETANSCMLVATLISTVVFAAALCVPGASNQLNTPFLTKEEWFMIFVLSNALSLFTSTASIVLSILTSSYAESEFVKSLHARLMFGLTTLFISITTMVLAFIAAIFLIFDYNLTGVPYAIVLLHFNLWADLIRSYYWSKFLFQPSKYKIFE</sequence>
<keyword evidence="1" id="KW-1133">Transmembrane helix</keyword>
<dbReference type="GO" id="GO:0016020">
    <property type="term" value="C:membrane"/>
    <property type="evidence" value="ECO:0007669"/>
    <property type="project" value="TreeGrafter"/>
</dbReference>
<evidence type="ECO:0000256" key="1">
    <source>
        <dbReference type="SAM" id="Phobius"/>
    </source>
</evidence>
<dbReference type="PANTHER" id="PTHR24177:SF446">
    <property type="entry name" value="ANKYRIN REPEAT-CONTAINING PROTEIN NPR4-LIKE"/>
    <property type="match status" value="1"/>
</dbReference>
<evidence type="ECO:0000313" key="4">
    <source>
        <dbReference type="Proteomes" id="UP000594261"/>
    </source>
</evidence>
<feature type="transmembrane region" description="Helical" evidence="1">
    <location>
        <begin position="528"/>
        <end position="549"/>
    </location>
</feature>
<feature type="domain" description="PGG" evidence="2">
    <location>
        <begin position="411"/>
        <end position="520"/>
    </location>
</feature>
<evidence type="ECO:0000259" key="2">
    <source>
        <dbReference type="Pfam" id="PF13962"/>
    </source>
</evidence>
<dbReference type="Pfam" id="PF13962">
    <property type="entry name" value="PGG"/>
    <property type="match status" value="1"/>
</dbReference>
<protein>
    <recommendedName>
        <fullName evidence="2">PGG domain-containing protein</fullName>
    </recommendedName>
</protein>
<dbReference type="EnsemblPlants" id="QL11p015709:mrna">
    <property type="protein sequence ID" value="QL11p015709:mrna"/>
    <property type="gene ID" value="QL11p015709"/>
</dbReference>
<dbReference type="InterPro" id="IPR026961">
    <property type="entry name" value="PGG_dom"/>
</dbReference>
<name>A0A7N2MW77_QUELO</name>
<organism evidence="3 4">
    <name type="scientific">Quercus lobata</name>
    <name type="common">Valley oak</name>
    <dbReference type="NCBI Taxonomy" id="97700"/>
    <lineage>
        <taxon>Eukaryota</taxon>
        <taxon>Viridiplantae</taxon>
        <taxon>Streptophyta</taxon>
        <taxon>Embryophyta</taxon>
        <taxon>Tracheophyta</taxon>
        <taxon>Spermatophyta</taxon>
        <taxon>Magnoliopsida</taxon>
        <taxon>eudicotyledons</taxon>
        <taxon>Gunneridae</taxon>
        <taxon>Pentapetalae</taxon>
        <taxon>rosids</taxon>
        <taxon>fabids</taxon>
        <taxon>Fagales</taxon>
        <taxon>Fagaceae</taxon>
        <taxon>Quercus</taxon>
    </lineage>
</organism>
<accession>A0A7N2MW77</accession>